<evidence type="ECO:0000256" key="5">
    <source>
        <dbReference type="ARBA" id="ARBA00023014"/>
    </source>
</evidence>
<dbReference type="PANTHER" id="PTHR11228:SF34">
    <property type="entry name" value="TUNGSTEN-CONTAINING ALDEHYDE FERREDOXIN OXIDOREDUCTASE COFACTOR MODIFYING PROTEIN"/>
    <property type="match status" value="1"/>
</dbReference>
<dbReference type="AlphaFoldDB" id="A0A427KE25"/>
<dbReference type="PANTHER" id="PTHR11228">
    <property type="entry name" value="RADICAL SAM DOMAIN PROTEIN"/>
    <property type="match status" value="1"/>
</dbReference>
<comment type="cofactor">
    <cofactor evidence="1">
        <name>[4Fe-4S] cluster</name>
        <dbReference type="ChEBI" id="CHEBI:49883"/>
    </cofactor>
</comment>
<dbReference type="InterPro" id="IPR058240">
    <property type="entry name" value="rSAM_sf"/>
</dbReference>
<evidence type="ECO:0000313" key="8">
    <source>
        <dbReference type="Proteomes" id="UP000275321"/>
    </source>
</evidence>
<dbReference type="Pfam" id="PF04055">
    <property type="entry name" value="Radical_SAM"/>
    <property type="match status" value="1"/>
</dbReference>
<keyword evidence="3" id="KW-0479">Metal-binding</keyword>
<keyword evidence="4" id="KW-0408">Iron</keyword>
<dbReference type="PROSITE" id="PS51918">
    <property type="entry name" value="RADICAL_SAM"/>
    <property type="match status" value="1"/>
</dbReference>
<keyword evidence="5" id="KW-0411">Iron-sulfur</keyword>
<dbReference type="EMBL" id="RHWT01000073">
    <property type="protein sequence ID" value="RSB23637.1"/>
    <property type="molecule type" value="Genomic_DNA"/>
</dbReference>
<dbReference type="Proteomes" id="UP000275321">
    <property type="component" value="Unassembled WGS sequence"/>
</dbReference>
<keyword evidence="2" id="KW-0949">S-adenosyl-L-methionine</keyword>
<name>A0A427KE25_ENTCL</name>
<dbReference type="InterPro" id="IPR007197">
    <property type="entry name" value="rSAM"/>
</dbReference>
<dbReference type="SUPFAM" id="SSF102114">
    <property type="entry name" value="Radical SAM enzymes"/>
    <property type="match status" value="1"/>
</dbReference>
<dbReference type="CDD" id="cd01335">
    <property type="entry name" value="Radical_SAM"/>
    <property type="match status" value="1"/>
</dbReference>
<dbReference type="SFLD" id="SFLDS00029">
    <property type="entry name" value="Radical_SAM"/>
    <property type="match status" value="1"/>
</dbReference>
<gene>
    <name evidence="7" type="ORF">EGK68_25200</name>
</gene>
<reference evidence="7 8" key="1">
    <citation type="submission" date="2018-10" db="EMBL/GenBank/DDBJ databases">
        <title>Transmission dynamics of multidrug resistant bacteria on intensive care unit surfaces.</title>
        <authorList>
            <person name="D'Souza A.W."/>
            <person name="Potter R.F."/>
            <person name="Wallace M."/>
            <person name="Shupe A."/>
            <person name="Patel S."/>
            <person name="Sun S."/>
            <person name="Gul D."/>
            <person name="Kwon J.H."/>
            <person name="Andleeb S."/>
            <person name="Burnham C.-A.D."/>
            <person name="Dantas G."/>
        </authorList>
    </citation>
    <scope>NUCLEOTIDE SEQUENCE [LARGE SCALE GENOMIC DNA]</scope>
    <source>
        <strain evidence="7 8">EC_073</strain>
    </source>
</reference>
<sequence length="288" mass="33382">MDISTLLLDFRITSHCNLGCDLCFRNPGIQDSSLVSARNVIERMHKMGFRRIGFTGGEPTSRADFIDLIEYAKQMGFMTYLSTVGHRFMMDHARLNPVLDWVGMPIDGIDQHVNSEIRSDKMSNQHRIIKNILTWLPNNNNRINIKLTTVVSQANVNQLSDIVCWVEALPYKIQAWRFYQFCPLGVGKEKRDKLEIDTDVFKDKMEILKKQHPDMPISWATFDERDKANVVMEPNFDIIIPDGENYTLLGNMLTDSPDHIIGAIFGNDEIMRKCENNRFWLEEMEFMV</sequence>
<organism evidence="7 8">
    <name type="scientific">Enterobacter cloacae</name>
    <dbReference type="NCBI Taxonomy" id="550"/>
    <lineage>
        <taxon>Bacteria</taxon>
        <taxon>Pseudomonadati</taxon>
        <taxon>Pseudomonadota</taxon>
        <taxon>Gammaproteobacteria</taxon>
        <taxon>Enterobacterales</taxon>
        <taxon>Enterobacteriaceae</taxon>
        <taxon>Enterobacter</taxon>
        <taxon>Enterobacter cloacae complex</taxon>
    </lineage>
</organism>
<evidence type="ECO:0000256" key="4">
    <source>
        <dbReference type="ARBA" id="ARBA00023004"/>
    </source>
</evidence>
<dbReference type="GO" id="GO:0046872">
    <property type="term" value="F:metal ion binding"/>
    <property type="evidence" value="ECO:0007669"/>
    <property type="project" value="UniProtKB-KW"/>
</dbReference>
<evidence type="ECO:0000259" key="6">
    <source>
        <dbReference type="PROSITE" id="PS51918"/>
    </source>
</evidence>
<feature type="domain" description="Radical SAM core" evidence="6">
    <location>
        <begin position="1"/>
        <end position="218"/>
    </location>
</feature>
<dbReference type="Gene3D" id="3.20.20.70">
    <property type="entry name" value="Aldolase class I"/>
    <property type="match status" value="1"/>
</dbReference>
<evidence type="ECO:0000256" key="3">
    <source>
        <dbReference type="ARBA" id="ARBA00022723"/>
    </source>
</evidence>
<evidence type="ECO:0000256" key="1">
    <source>
        <dbReference type="ARBA" id="ARBA00001966"/>
    </source>
</evidence>
<evidence type="ECO:0000256" key="2">
    <source>
        <dbReference type="ARBA" id="ARBA00022691"/>
    </source>
</evidence>
<dbReference type="GO" id="GO:0051536">
    <property type="term" value="F:iron-sulfur cluster binding"/>
    <property type="evidence" value="ECO:0007669"/>
    <property type="project" value="UniProtKB-KW"/>
</dbReference>
<evidence type="ECO:0000313" key="7">
    <source>
        <dbReference type="EMBL" id="RSB23637.1"/>
    </source>
</evidence>
<proteinExistence type="predicted"/>
<dbReference type="GO" id="GO:0003824">
    <property type="term" value="F:catalytic activity"/>
    <property type="evidence" value="ECO:0007669"/>
    <property type="project" value="InterPro"/>
</dbReference>
<dbReference type="RefSeq" id="WP_125366755.1">
    <property type="nucleotide sequence ID" value="NZ_RHWT01000073.1"/>
</dbReference>
<comment type="caution">
    <text evidence="7">The sequence shown here is derived from an EMBL/GenBank/DDBJ whole genome shotgun (WGS) entry which is preliminary data.</text>
</comment>
<accession>A0A427KE25</accession>
<protein>
    <submittedName>
        <fullName evidence="7">Radical SAM protein</fullName>
    </submittedName>
</protein>
<dbReference type="InterPro" id="IPR013785">
    <property type="entry name" value="Aldolase_TIM"/>
</dbReference>
<dbReference type="SFLD" id="SFLDG01067">
    <property type="entry name" value="SPASM/twitch_domain_containing"/>
    <property type="match status" value="1"/>
</dbReference>
<dbReference type="InterPro" id="IPR050377">
    <property type="entry name" value="Radical_SAM_PqqE_MftC-like"/>
</dbReference>